<feature type="compositionally biased region" description="Polar residues" evidence="1">
    <location>
        <begin position="36"/>
        <end position="45"/>
    </location>
</feature>
<proteinExistence type="predicted"/>
<feature type="compositionally biased region" description="Polar residues" evidence="1">
    <location>
        <begin position="1"/>
        <end position="16"/>
    </location>
</feature>
<dbReference type="AlphaFoldDB" id="A0A1B7MJT3"/>
<protein>
    <submittedName>
        <fullName evidence="2">Uncharacterized protein</fullName>
    </submittedName>
</protein>
<sequence>MHLTEVNNRQSPWSFNHRTRAHEALDSSESSDSESQAETKSNIPSDDTKLFRQLDISSRHETVEYKPNPWSIARINAASRAPNIKEPCGPTLSEHSQRKSHPRAPQGRIVDAFKVQAERKLPRAPVPSKAFKVVKPKLNTPQVSRKDQSCIPGKSSVESGKHSQLVNASFLNMLPRRTFLVSGLGIVERTAPEVLAKDSCPVVRPLVESEPSSMPQWLISTMHNSLHAPQSQSQSEPAERGSSSVRNVFVSPESKKRPRRSPTPSPSPQRTQSPAPKCNDSRPSAPYTGPGLSAYAFDDDPDANWSTITKPTKKNGRSLKPSVARCSGPFRLPAPAVGNAKGESQGATRTEKKQGIKTKRRIITYLPPPPSQRTAGPSNILTQVGEHCGPDDSALRLGSPPGAQPPQEDCPESPALQADSDDLTLVGEVDEQVLSFDAGEVKARYPKIRRLAKETRVKLPDLLGLSSCGVVWRDDAAYGNREIKINSWPSVG</sequence>
<reference evidence="2 3" key="1">
    <citation type="submission" date="2016-06" db="EMBL/GenBank/DDBJ databases">
        <title>Comparative genomics of the ectomycorrhizal sister species Rhizopogon vinicolor and Rhizopogon vesiculosus (Basidiomycota: Boletales) reveals a divergence of the mating type B locus.</title>
        <authorList>
            <consortium name="DOE Joint Genome Institute"/>
            <person name="Mujic A.B."/>
            <person name="Kuo A."/>
            <person name="Tritt A."/>
            <person name="Lipzen A."/>
            <person name="Chen C."/>
            <person name="Johnson J."/>
            <person name="Sharma A."/>
            <person name="Barry K."/>
            <person name="Grigoriev I.V."/>
            <person name="Spatafora J.W."/>
        </authorList>
    </citation>
    <scope>NUCLEOTIDE SEQUENCE [LARGE SCALE GENOMIC DNA]</scope>
    <source>
        <strain evidence="2 3">AM-OR11-026</strain>
    </source>
</reference>
<keyword evidence="3" id="KW-1185">Reference proteome</keyword>
<feature type="region of interest" description="Disordered" evidence="1">
    <location>
        <begin position="1"/>
        <end position="50"/>
    </location>
</feature>
<dbReference type="InParanoid" id="A0A1B7MJT3"/>
<feature type="compositionally biased region" description="Polar residues" evidence="1">
    <location>
        <begin position="372"/>
        <end position="382"/>
    </location>
</feature>
<evidence type="ECO:0000313" key="3">
    <source>
        <dbReference type="Proteomes" id="UP000092154"/>
    </source>
</evidence>
<name>A0A1B7MJT3_9AGAM</name>
<dbReference type="Proteomes" id="UP000092154">
    <property type="component" value="Unassembled WGS sequence"/>
</dbReference>
<evidence type="ECO:0000313" key="2">
    <source>
        <dbReference type="EMBL" id="OAX32854.1"/>
    </source>
</evidence>
<gene>
    <name evidence="2" type="ORF">K503DRAFT_860110</name>
</gene>
<dbReference type="OrthoDB" id="3271131at2759"/>
<dbReference type="EMBL" id="KV448897">
    <property type="protein sequence ID" value="OAX32854.1"/>
    <property type="molecule type" value="Genomic_DNA"/>
</dbReference>
<feature type="region of interest" description="Disordered" evidence="1">
    <location>
        <begin position="225"/>
        <end position="417"/>
    </location>
</feature>
<feature type="compositionally biased region" description="Polar residues" evidence="1">
    <location>
        <begin position="225"/>
        <end position="246"/>
    </location>
</feature>
<evidence type="ECO:0000256" key="1">
    <source>
        <dbReference type="SAM" id="MobiDB-lite"/>
    </source>
</evidence>
<organism evidence="2 3">
    <name type="scientific">Rhizopogon vinicolor AM-OR11-026</name>
    <dbReference type="NCBI Taxonomy" id="1314800"/>
    <lineage>
        <taxon>Eukaryota</taxon>
        <taxon>Fungi</taxon>
        <taxon>Dikarya</taxon>
        <taxon>Basidiomycota</taxon>
        <taxon>Agaricomycotina</taxon>
        <taxon>Agaricomycetes</taxon>
        <taxon>Agaricomycetidae</taxon>
        <taxon>Boletales</taxon>
        <taxon>Suillineae</taxon>
        <taxon>Rhizopogonaceae</taxon>
        <taxon>Rhizopogon</taxon>
    </lineage>
</organism>
<dbReference type="STRING" id="1314800.A0A1B7MJT3"/>
<accession>A0A1B7MJT3</accession>
<feature type="region of interest" description="Disordered" evidence="1">
    <location>
        <begin position="82"/>
        <end position="106"/>
    </location>
</feature>